<name>A0A327YTT2_9BACL</name>
<evidence type="ECO:0000313" key="3">
    <source>
        <dbReference type="Proteomes" id="UP000248555"/>
    </source>
</evidence>
<dbReference type="EMBL" id="QLMH01000001">
    <property type="protein sequence ID" value="RAK23477.1"/>
    <property type="molecule type" value="Genomic_DNA"/>
</dbReference>
<proteinExistence type="predicted"/>
<dbReference type="SUPFAM" id="SSF53901">
    <property type="entry name" value="Thiolase-like"/>
    <property type="match status" value="1"/>
</dbReference>
<dbReference type="InterPro" id="IPR016039">
    <property type="entry name" value="Thiolase-like"/>
</dbReference>
<evidence type="ECO:0000313" key="2">
    <source>
        <dbReference type="EMBL" id="RAK23477.1"/>
    </source>
</evidence>
<comment type="caution">
    <text evidence="2">The sequence shown here is derived from an EMBL/GenBank/DDBJ whole genome shotgun (WGS) entry which is preliminary data.</text>
</comment>
<dbReference type="InterPro" id="IPR020616">
    <property type="entry name" value="Thiolase_N"/>
</dbReference>
<feature type="domain" description="Thiolase N-terminal" evidence="1">
    <location>
        <begin position="4"/>
        <end position="45"/>
    </location>
</feature>
<dbReference type="Gene3D" id="3.40.47.10">
    <property type="match status" value="1"/>
</dbReference>
<gene>
    <name evidence="2" type="ORF">B0I26_101438</name>
</gene>
<evidence type="ECO:0000259" key="1">
    <source>
        <dbReference type="Pfam" id="PF00108"/>
    </source>
</evidence>
<dbReference type="GO" id="GO:0016747">
    <property type="term" value="F:acyltransferase activity, transferring groups other than amino-acyl groups"/>
    <property type="evidence" value="ECO:0007669"/>
    <property type="project" value="InterPro"/>
</dbReference>
<reference evidence="2 3" key="1">
    <citation type="submission" date="2018-06" db="EMBL/GenBank/DDBJ databases">
        <title>Genomic Encyclopedia of Type Strains, Phase III (KMG-III): the genomes of soil and plant-associated and newly described type strains.</title>
        <authorList>
            <person name="Whitman W."/>
        </authorList>
    </citation>
    <scope>NUCLEOTIDE SEQUENCE [LARGE SCALE GENOMIC DNA]</scope>
    <source>
        <strain evidence="2 3">CGMCC 1.8979</strain>
    </source>
</reference>
<dbReference type="AlphaFoldDB" id="A0A327YTT2"/>
<keyword evidence="3" id="KW-1185">Reference proteome</keyword>
<dbReference type="Pfam" id="PF00108">
    <property type="entry name" value="Thiolase_N"/>
    <property type="match status" value="1"/>
</dbReference>
<protein>
    <submittedName>
        <fullName evidence="2">Thiolase-like protein</fullName>
    </submittedName>
</protein>
<sequence length="72" mass="7865">MREVVIVEAVRTPVGKRNGVFREKHPVHLASVVLDEVVKRAGIEKHLSLEALAALKPVFKPDGVITAGMRAK</sequence>
<dbReference type="Proteomes" id="UP000248555">
    <property type="component" value="Unassembled WGS sequence"/>
</dbReference>
<organism evidence="2 3">
    <name type="scientific">Paranoxybacillus vitaminiphilus</name>
    <dbReference type="NCBI Taxonomy" id="581036"/>
    <lineage>
        <taxon>Bacteria</taxon>
        <taxon>Bacillati</taxon>
        <taxon>Bacillota</taxon>
        <taxon>Bacilli</taxon>
        <taxon>Bacillales</taxon>
        <taxon>Anoxybacillaceae</taxon>
        <taxon>Paranoxybacillus</taxon>
    </lineage>
</organism>
<accession>A0A327YTT2</accession>